<evidence type="ECO:0000259" key="3">
    <source>
        <dbReference type="PROSITE" id="PS50222"/>
    </source>
</evidence>
<dbReference type="SUPFAM" id="SSF47473">
    <property type="entry name" value="EF-hand"/>
    <property type="match status" value="1"/>
</dbReference>
<dbReference type="SMART" id="SM00054">
    <property type="entry name" value="EFh"/>
    <property type="match status" value="2"/>
</dbReference>
<dbReference type="InterPro" id="IPR002048">
    <property type="entry name" value="EF_hand_dom"/>
</dbReference>
<dbReference type="PROSITE" id="PS50222">
    <property type="entry name" value="EF_HAND_2"/>
    <property type="match status" value="2"/>
</dbReference>
<dbReference type="FunFam" id="1.10.238.10:FF:000178">
    <property type="entry name" value="Calmodulin-2 A"/>
    <property type="match status" value="1"/>
</dbReference>
<dbReference type="PANTHER" id="PTHR46763">
    <property type="entry name" value="DYNEIN REGULATORY COMPLEX PROTEIN 8"/>
    <property type="match status" value="1"/>
</dbReference>
<dbReference type="GO" id="GO:0005509">
    <property type="term" value="F:calcium ion binding"/>
    <property type="evidence" value="ECO:0007669"/>
    <property type="project" value="InterPro"/>
</dbReference>
<dbReference type="CDD" id="cd00051">
    <property type="entry name" value="EFh"/>
    <property type="match status" value="1"/>
</dbReference>
<name>A0A9P0DYX5_NEZVI</name>
<reference evidence="4" key="1">
    <citation type="submission" date="2022-01" db="EMBL/GenBank/DDBJ databases">
        <authorList>
            <person name="King R."/>
        </authorList>
    </citation>
    <scope>NUCLEOTIDE SEQUENCE</scope>
</reference>
<feature type="domain" description="EF-hand" evidence="3">
    <location>
        <begin position="31"/>
        <end position="66"/>
    </location>
</feature>
<evidence type="ECO:0000313" key="4">
    <source>
        <dbReference type="EMBL" id="CAH1388661.1"/>
    </source>
</evidence>
<protein>
    <recommendedName>
        <fullName evidence="3">EF-hand domain-containing protein</fullName>
    </recommendedName>
</protein>
<keyword evidence="5" id="KW-1185">Reference proteome</keyword>
<organism evidence="4 5">
    <name type="scientific">Nezara viridula</name>
    <name type="common">Southern green stink bug</name>
    <name type="synonym">Cimex viridulus</name>
    <dbReference type="NCBI Taxonomy" id="85310"/>
    <lineage>
        <taxon>Eukaryota</taxon>
        <taxon>Metazoa</taxon>
        <taxon>Ecdysozoa</taxon>
        <taxon>Arthropoda</taxon>
        <taxon>Hexapoda</taxon>
        <taxon>Insecta</taxon>
        <taxon>Pterygota</taxon>
        <taxon>Neoptera</taxon>
        <taxon>Paraneoptera</taxon>
        <taxon>Hemiptera</taxon>
        <taxon>Heteroptera</taxon>
        <taxon>Panheteroptera</taxon>
        <taxon>Pentatomomorpha</taxon>
        <taxon>Pentatomoidea</taxon>
        <taxon>Pentatomidae</taxon>
        <taxon>Pentatominae</taxon>
        <taxon>Nezara</taxon>
    </lineage>
</organism>
<dbReference type="PANTHER" id="PTHR46763:SF1">
    <property type="entry name" value="DYNEIN REGULATORY COMPLEX PROTEIN 8"/>
    <property type="match status" value="1"/>
</dbReference>
<sequence length="202" mass="22662">MKTTDTAGQSPKKASPGGKAAQDLEALITNDLERKIVEAFEVFDHAGNKTVDIREVGTIIRSLGCVPTEAEIQEIIVNVEDQETSGSVHLFKFLPYVAAEISEYKMQPASAEELLKAFETIDKENKGYILRDYMEKLIMEEGEPFTREEVDEMMTVAKDPDSGNVNYEYYINQIMVKVEPNIYTLIPPPEEKPKRELGAGLI</sequence>
<evidence type="ECO:0000256" key="1">
    <source>
        <dbReference type="ARBA" id="ARBA00022737"/>
    </source>
</evidence>
<dbReference type="InterPro" id="IPR011992">
    <property type="entry name" value="EF-hand-dom_pair"/>
</dbReference>
<dbReference type="Proteomes" id="UP001152798">
    <property type="component" value="Chromosome 1"/>
</dbReference>
<dbReference type="AlphaFoldDB" id="A0A9P0DYX5"/>
<dbReference type="Gene3D" id="1.10.238.10">
    <property type="entry name" value="EF-hand"/>
    <property type="match status" value="2"/>
</dbReference>
<dbReference type="EMBL" id="OV725077">
    <property type="protein sequence ID" value="CAH1388661.1"/>
    <property type="molecule type" value="Genomic_DNA"/>
</dbReference>
<evidence type="ECO:0000256" key="2">
    <source>
        <dbReference type="SAM" id="MobiDB-lite"/>
    </source>
</evidence>
<feature type="region of interest" description="Disordered" evidence="2">
    <location>
        <begin position="1"/>
        <end position="20"/>
    </location>
</feature>
<accession>A0A9P0DYX5</accession>
<gene>
    <name evidence="4" type="ORF">NEZAVI_LOCUS234</name>
</gene>
<feature type="domain" description="EF-hand" evidence="3">
    <location>
        <begin position="109"/>
        <end position="144"/>
    </location>
</feature>
<dbReference type="GO" id="GO:0043226">
    <property type="term" value="C:organelle"/>
    <property type="evidence" value="ECO:0007669"/>
    <property type="project" value="UniProtKB-ARBA"/>
</dbReference>
<keyword evidence="1" id="KW-0677">Repeat</keyword>
<proteinExistence type="predicted"/>
<dbReference type="OrthoDB" id="10260307at2759"/>
<evidence type="ECO:0000313" key="5">
    <source>
        <dbReference type="Proteomes" id="UP001152798"/>
    </source>
</evidence>